<dbReference type="PANTHER" id="PTHR30146:SF152">
    <property type="entry name" value="TRANSCRIPTIONAL REGULATORY PROTEIN"/>
    <property type="match status" value="1"/>
</dbReference>
<dbReference type="Proteomes" id="UP000244810">
    <property type="component" value="Unassembled WGS sequence"/>
</dbReference>
<dbReference type="SUPFAM" id="SSF47413">
    <property type="entry name" value="lambda repressor-like DNA-binding domains"/>
    <property type="match status" value="1"/>
</dbReference>
<dbReference type="GO" id="GO:0000976">
    <property type="term" value="F:transcription cis-regulatory region binding"/>
    <property type="evidence" value="ECO:0007669"/>
    <property type="project" value="TreeGrafter"/>
</dbReference>
<dbReference type="CDD" id="cd01392">
    <property type="entry name" value="HTH_LacI"/>
    <property type="match status" value="1"/>
</dbReference>
<dbReference type="Pfam" id="PF13407">
    <property type="entry name" value="Peripla_BP_4"/>
    <property type="match status" value="1"/>
</dbReference>
<dbReference type="CDD" id="cd06307">
    <property type="entry name" value="PBP1_sugar_binding"/>
    <property type="match status" value="1"/>
</dbReference>
<name>A0A2T7UMZ0_9RHOB</name>
<keyword evidence="7" id="KW-1185">Reference proteome</keyword>
<dbReference type="OrthoDB" id="9805774at2"/>
<evidence type="ECO:0000313" key="7">
    <source>
        <dbReference type="Proteomes" id="UP000244810"/>
    </source>
</evidence>
<proteinExistence type="predicted"/>
<organism evidence="6 7">
    <name type="scientific">Pararhodobacter aggregans</name>
    <dbReference type="NCBI Taxonomy" id="404875"/>
    <lineage>
        <taxon>Bacteria</taxon>
        <taxon>Pseudomonadati</taxon>
        <taxon>Pseudomonadota</taxon>
        <taxon>Alphaproteobacteria</taxon>
        <taxon>Rhodobacterales</taxon>
        <taxon>Paracoccaceae</taxon>
        <taxon>Pararhodobacter</taxon>
    </lineage>
</organism>
<dbReference type="EMBL" id="QDDR01000010">
    <property type="protein sequence ID" value="PVE46073.1"/>
    <property type="molecule type" value="Genomic_DNA"/>
</dbReference>
<accession>A0A2T7UMZ0</accession>
<feature type="domain" description="HTH lacI-type" evidence="5">
    <location>
        <begin position="4"/>
        <end position="58"/>
    </location>
</feature>
<dbReference type="PROSITE" id="PS50932">
    <property type="entry name" value="HTH_LACI_2"/>
    <property type="match status" value="1"/>
</dbReference>
<feature type="region of interest" description="Disordered" evidence="4">
    <location>
        <begin position="342"/>
        <end position="369"/>
    </location>
</feature>
<gene>
    <name evidence="6" type="ORF">DDE23_17925</name>
</gene>
<keyword evidence="2" id="KW-0238">DNA-binding</keyword>
<dbReference type="Pfam" id="PF00356">
    <property type="entry name" value="LacI"/>
    <property type="match status" value="1"/>
</dbReference>
<evidence type="ECO:0000256" key="4">
    <source>
        <dbReference type="SAM" id="MobiDB-lite"/>
    </source>
</evidence>
<dbReference type="AlphaFoldDB" id="A0A2T7UMZ0"/>
<dbReference type="InterPro" id="IPR028082">
    <property type="entry name" value="Peripla_BP_I"/>
</dbReference>
<dbReference type="SMART" id="SM00354">
    <property type="entry name" value="HTH_LACI"/>
    <property type="match status" value="1"/>
</dbReference>
<evidence type="ECO:0000259" key="5">
    <source>
        <dbReference type="PROSITE" id="PS50932"/>
    </source>
</evidence>
<dbReference type="InterPro" id="IPR010982">
    <property type="entry name" value="Lambda_DNA-bd_dom_sf"/>
</dbReference>
<dbReference type="GO" id="GO:0003700">
    <property type="term" value="F:DNA-binding transcription factor activity"/>
    <property type="evidence" value="ECO:0007669"/>
    <property type="project" value="TreeGrafter"/>
</dbReference>
<dbReference type="InterPro" id="IPR000843">
    <property type="entry name" value="HTH_LacI"/>
</dbReference>
<keyword evidence="1" id="KW-0805">Transcription regulation</keyword>
<dbReference type="Gene3D" id="1.10.260.40">
    <property type="entry name" value="lambda repressor-like DNA-binding domains"/>
    <property type="match status" value="1"/>
</dbReference>
<sequence>MKAPTLADVARRAGVSYATADRVVNARGGVADARADRVRQAIADLGYVRNVAAANLSQGRVYRFVFVIPTGTNAFFLHLRMILGAVAPRLRLERTELRIEDVAAFDAPSLVAVLRALALSPPDGIALVGIDSPEVAAAVADLTAAGVAVVTLVSDMPDSARHAYVGIDNCSAGRTAARLMGLAHARGPGRVLPVLGSLSARDHRERLAGFRAILAQDFPQIALLPEFEGRDRAELVEQAVERLFDRGEAISGIYSLGAGNSGLARALARFEGTDRRPVVIVHELTPRTREALGSGNFDVVIDQRPGAEIALALATMRQISDRLPAAPIRPIIPAIIFQDNMPEPEDSALPEAAGLDHTTAPPGRQGGLT</sequence>
<evidence type="ECO:0000313" key="6">
    <source>
        <dbReference type="EMBL" id="PVE46073.1"/>
    </source>
</evidence>
<reference evidence="6 7" key="1">
    <citation type="journal article" date="2011" name="Syst. Appl. Microbiol.">
        <title>Defluviimonas denitrificans gen. nov., sp. nov., and Pararhodobacter aggregans gen. nov., sp. nov., non-phototrophic Rhodobacteraceae from the biofilter of a marine aquaculture.</title>
        <authorList>
            <person name="Foesel B.U."/>
            <person name="Drake H.L."/>
            <person name="Schramm A."/>
        </authorList>
    </citation>
    <scope>NUCLEOTIDE SEQUENCE [LARGE SCALE GENOMIC DNA]</scope>
    <source>
        <strain evidence="6 7">D1-19</strain>
    </source>
</reference>
<dbReference type="PROSITE" id="PS00356">
    <property type="entry name" value="HTH_LACI_1"/>
    <property type="match status" value="1"/>
</dbReference>
<evidence type="ECO:0000256" key="1">
    <source>
        <dbReference type="ARBA" id="ARBA00023015"/>
    </source>
</evidence>
<dbReference type="RefSeq" id="WP_107751898.1">
    <property type="nucleotide sequence ID" value="NZ_QBKF01000005.1"/>
</dbReference>
<evidence type="ECO:0000256" key="3">
    <source>
        <dbReference type="ARBA" id="ARBA00023163"/>
    </source>
</evidence>
<keyword evidence="3" id="KW-0804">Transcription</keyword>
<dbReference type="SUPFAM" id="SSF53822">
    <property type="entry name" value="Periplasmic binding protein-like I"/>
    <property type="match status" value="1"/>
</dbReference>
<dbReference type="Gene3D" id="3.40.50.2300">
    <property type="match status" value="2"/>
</dbReference>
<dbReference type="PANTHER" id="PTHR30146">
    <property type="entry name" value="LACI-RELATED TRANSCRIPTIONAL REPRESSOR"/>
    <property type="match status" value="1"/>
</dbReference>
<comment type="caution">
    <text evidence="6">The sequence shown here is derived from an EMBL/GenBank/DDBJ whole genome shotgun (WGS) entry which is preliminary data.</text>
</comment>
<protein>
    <submittedName>
        <fullName evidence="6">LacI family transcriptional regulator</fullName>
    </submittedName>
</protein>
<evidence type="ECO:0000256" key="2">
    <source>
        <dbReference type="ARBA" id="ARBA00023125"/>
    </source>
</evidence>
<dbReference type="InterPro" id="IPR025997">
    <property type="entry name" value="SBP_2_dom"/>
</dbReference>